<dbReference type="SUPFAM" id="SSF55874">
    <property type="entry name" value="ATPase domain of HSP90 chaperone/DNA topoisomerase II/histidine kinase"/>
    <property type="match status" value="1"/>
</dbReference>
<evidence type="ECO:0000256" key="5">
    <source>
        <dbReference type="SAM" id="Phobius"/>
    </source>
</evidence>
<evidence type="ECO:0000256" key="1">
    <source>
        <dbReference type="ARBA" id="ARBA00022679"/>
    </source>
</evidence>
<organism evidence="6 7">
    <name type="scientific">Rathayibacter rubneri</name>
    <dbReference type="NCBI Taxonomy" id="2950106"/>
    <lineage>
        <taxon>Bacteria</taxon>
        <taxon>Bacillati</taxon>
        <taxon>Actinomycetota</taxon>
        <taxon>Actinomycetes</taxon>
        <taxon>Micrococcales</taxon>
        <taxon>Microbacteriaceae</taxon>
        <taxon>Rathayibacter</taxon>
    </lineage>
</organism>
<dbReference type="PANTHER" id="PTHR24421">
    <property type="entry name" value="NITRATE/NITRITE SENSOR PROTEIN NARX-RELATED"/>
    <property type="match status" value="1"/>
</dbReference>
<feature type="transmembrane region" description="Helical" evidence="5">
    <location>
        <begin position="163"/>
        <end position="184"/>
    </location>
</feature>
<dbReference type="GO" id="GO:0016301">
    <property type="term" value="F:kinase activity"/>
    <property type="evidence" value="ECO:0007669"/>
    <property type="project" value="UniProtKB-KW"/>
</dbReference>
<dbReference type="RefSeq" id="WP_251946921.1">
    <property type="nucleotide sequence ID" value="NZ_JAMRYM010000076.1"/>
</dbReference>
<evidence type="ECO:0000256" key="3">
    <source>
        <dbReference type="ARBA" id="ARBA00023012"/>
    </source>
</evidence>
<protein>
    <recommendedName>
        <fullName evidence="8">Signal transduction histidine kinase</fullName>
    </recommendedName>
</protein>
<dbReference type="EMBL" id="JAMRYM010000076">
    <property type="protein sequence ID" value="MCM6763670.1"/>
    <property type="molecule type" value="Genomic_DNA"/>
</dbReference>
<feature type="transmembrane region" description="Helical" evidence="5">
    <location>
        <begin position="137"/>
        <end position="157"/>
    </location>
</feature>
<evidence type="ECO:0008006" key="8">
    <source>
        <dbReference type="Google" id="ProtNLM"/>
    </source>
</evidence>
<dbReference type="InterPro" id="IPR036890">
    <property type="entry name" value="HATPase_C_sf"/>
</dbReference>
<feature type="transmembrane region" description="Helical" evidence="5">
    <location>
        <begin position="85"/>
        <end position="103"/>
    </location>
</feature>
<feature type="transmembrane region" description="Helical" evidence="5">
    <location>
        <begin position="54"/>
        <end position="73"/>
    </location>
</feature>
<keyword evidence="5" id="KW-1133">Transmembrane helix</keyword>
<keyword evidence="5" id="KW-0812">Transmembrane</keyword>
<accession>A0A9X2DYY8</accession>
<dbReference type="AlphaFoldDB" id="A0A9X2DYY8"/>
<dbReference type="InterPro" id="IPR050482">
    <property type="entry name" value="Sensor_HK_TwoCompSys"/>
</dbReference>
<evidence type="ECO:0000313" key="7">
    <source>
        <dbReference type="Proteomes" id="UP001155240"/>
    </source>
</evidence>
<gene>
    <name evidence="6" type="ORF">NB037_14710</name>
</gene>
<dbReference type="Proteomes" id="UP001155240">
    <property type="component" value="Unassembled WGS sequence"/>
</dbReference>
<proteinExistence type="predicted"/>
<keyword evidence="2" id="KW-0418">Kinase</keyword>
<feature type="compositionally biased region" description="Basic and acidic residues" evidence="4">
    <location>
        <begin position="15"/>
        <end position="25"/>
    </location>
</feature>
<feature type="region of interest" description="Disordered" evidence="4">
    <location>
        <begin position="1"/>
        <end position="25"/>
    </location>
</feature>
<keyword evidence="3" id="KW-0902">Two-component regulatory system</keyword>
<evidence type="ECO:0000256" key="2">
    <source>
        <dbReference type="ARBA" id="ARBA00022777"/>
    </source>
</evidence>
<evidence type="ECO:0000313" key="6">
    <source>
        <dbReference type="EMBL" id="MCM6763670.1"/>
    </source>
</evidence>
<comment type="caution">
    <text evidence="6">The sequence shown here is derived from an EMBL/GenBank/DDBJ whole genome shotgun (WGS) entry which is preliminary data.</text>
</comment>
<sequence>MLPSTTPGSSAAAAERTELRREQDEIGRRCARRGSALFTGASALHLVALAPADLVRTLPILALLVAATVVVLVPRRPRSATSAAPIVAAAVLGLTALALFAVSDVDARLSAVLGSLTMLASMALATPLLAIGASRRLPLIAVAALAPVLVLSAVAALSSGRAFFVGLAVVIGWAGAFGIARWVAASVARADEGTRRLLTAHATERRSSEDEARRRQDARLLHDTILATLTLVAHRGEGVPADTLRERAEADLELLRALDGPLPPSAPGSGARLPDEFAAVERRFRALGLEISWHLGEGDVAAGALAALVGATGECLENVRRHSGVLAVDVTVEHGAGGVRVAVSDAGAGFDPAAVPADRLGLAESVHGRLESVGGAARVFSAPGAGTTVLLSVPR</sequence>
<reference evidence="6" key="1">
    <citation type="submission" date="2022-06" db="EMBL/GenBank/DDBJ databases">
        <title>Whole genome shotgun sequencing (WGS) of Rathayibacter sp. ZW T2_19, isolated from stored onions (Allium cepa).</title>
        <authorList>
            <person name="Stoll D.A."/>
            <person name="Huch M."/>
        </authorList>
    </citation>
    <scope>NUCLEOTIDE SEQUENCE</scope>
    <source>
        <strain evidence="6">ZW T2_19</strain>
    </source>
</reference>
<dbReference type="GO" id="GO:0000160">
    <property type="term" value="P:phosphorelay signal transduction system"/>
    <property type="evidence" value="ECO:0007669"/>
    <property type="project" value="UniProtKB-KW"/>
</dbReference>
<keyword evidence="5" id="KW-0472">Membrane</keyword>
<name>A0A9X2DYY8_9MICO</name>
<evidence type="ECO:0000256" key="4">
    <source>
        <dbReference type="SAM" id="MobiDB-lite"/>
    </source>
</evidence>
<dbReference type="Gene3D" id="3.30.565.10">
    <property type="entry name" value="Histidine kinase-like ATPase, C-terminal domain"/>
    <property type="match status" value="1"/>
</dbReference>
<keyword evidence="7" id="KW-1185">Reference proteome</keyword>
<feature type="transmembrane region" description="Helical" evidence="5">
    <location>
        <begin position="109"/>
        <end position="130"/>
    </location>
</feature>
<keyword evidence="1" id="KW-0808">Transferase</keyword>